<name>A0A2S7T8J4_9FLAO</name>
<evidence type="ECO:0000313" key="1">
    <source>
        <dbReference type="EMBL" id="PQJ15825.1"/>
    </source>
</evidence>
<comment type="caution">
    <text evidence="1">The sequence shown here is derived from an EMBL/GenBank/DDBJ whole genome shotgun (WGS) entry which is preliminary data.</text>
</comment>
<dbReference type="RefSeq" id="WP_105001488.1">
    <property type="nucleotide sequence ID" value="NZ_MQVX01000001.1"/>
</dbReference>
<protein>
    <recommendedName>
        <fullName evidence="3">Helix-turn-helix type 11 domain-containing protein</fullName>
    </recommendedName>
</protein>
<dbReference type="AlphaFoldDB" id="A0A2S7T8J4"/>
<keyword evidence="2" id="KW-1185">Reference proteome</keyword>
<gene>
    <name evidence="1" type="ORF">BST99_08875</name>
</gene>
<dbReference type="Proteomes" id="UP000239366">
    <property type="component" value="Unassembled WGS sequence"/>
</dbReference>
<proteinExistence type="predicted"/>
<evidence type="ECO:0008006" key="3">
    <source>
        <dbReference type="Google" id="ProtNLM"/>
    </source>
</evidence>
<dbReference type="InterPro" id="IPR036390">
    <property type="entry name" value="WH_DNA-bd_sf"/>
</dbReference>
<dbReference type="EMBL" id="MQVX01000001">
    <property type="protein sequence ID" value="PQJ15825.1"/>
    <property type="molecule type" value="Genomic_DNA"/>
</dbReference>
<dbReference type="SUPFAM" id="SSF46785">
    <property type="entry name" value="Winged helix' DNA-binding domain"/>
    <property type="match status" value="1"/>
</dbReference>
<sequence>MNSIKNLERLQQLHSLIEDECTGSPGELARRLHISERLVYHLIEQLKDFKALIRYDRSRKTYFYQEYFRFQVNISVQIMNEDEMTELFGGFRNSSTVLSICM</sequence>
<dbReference type="OrthoDB" id="1163801at2"/>
<organism evidence="1 2">
    <name type="scientific">Aureicoccus marinus</name>
    <dbReference type="NCBI Taxonomy" id="754435"/>
    <lineage>
        <taxon>Bacteria</taxon>
        <taxon>Pseudomonadati</taxon>
        <taxon>Bacteroidota</taxon>
        <taxon>Flavobacteriia</taxon>
        <taxon>Flavobacteriales</taxon>
        <taxon>Flavobacteriaceae</taxon>
        <taxon>Aureicoccus</taxon>
    </lineage>
</organism>
<accession>A0A2S7T8J4</accession>
<reference evidence="2" key="1">
    <citation type="submission" date="2016-11" db="EMBL/GenBank/DDBJ databases">
        <title>Trade-off between light-utilization and light-protection in marine flavobacteria.</title>
        <authorList>
            <person name="Kumagai Y."/>
            <person name="Yoshizawa S."/>
            <person name="Kogure K."/>
        </authorList>
    </citation>
    <scope>NUCLEOTIDE SEQUENCE [LARGE SCALE GENOMIC DNA]</scope>
    <source>
        <strain evidence="2">SG-18</strain>
    </source>
</reference>
<evidence type="ECO:0000313" key="2">
    <source>
        <dbReference type="Proteomes" id="UP000239366"/>
    </source>
</evidence>